<dbReference type="GO" id="GO:0016705">
    <property type="term" value="F:oxidoreductase activity, acting on paired donors, with incorporation or reduction of molecular oxygen"/>
    <property type="evidence" value="ECO:0007669"/>
    <property type="project" value="InterPro"/>
</dbReference>
<dbReference type="SUPFAM" id="SSF48264">
    <property type="entry name" value="Cytochrome P450"/>
    <property type="match status" value="1"/>
</dbReference>
<dbReference type="GO" id="GO:0016125">
    <property type="term" value="P:sterol metabolic process"/>
    <property type="evidence" value="ECO:0007669"/>
    <property type="project" value="TreeGrafter"/>
</dbReference>
<proteinExistence type="inferred from homology"/>
<organism evidence="10 11">
    <name type="scientific">Dietzia maris</name>
    <dbReference type="NCBI Taxonomy" id="37915"/>
    <lineage>
        <taxon>Bacteria</taxon>
        <taxon>Bacillati</taxon>
        <taxon>Actinomycetota</taxon>
        <taxon>Actinomycetes</taxon>
        <taxon>Mycobacteriales</taxon>
        <taxon>Dietziaceae</taxon>
        <taxon>Dietzia</taxon>
    </lineage>
</organism>
<comment type="cofactor">
    <cofactor evidence="1 8">
        <name>heme</name>
        <dbReference type="ChEBI" id="CHEBI:30413"/>
    </cofactor>
</comment>
<dbReference type="PROSITE" id="PS00086">
    <property type="entry name" value="CYTOCHROME_P450"/>
    <property type="match status" value="1"/>
</dbReference>
<keyword evidence="3 8" id="KW-0349">Heme</keyword>
<keyword evidence="5 9" id="KW-0560">Oxidoreductase</keyword>
<comment type="similarity">
    <text evidence="2 9">Belongs to the cytochrome P450 family.</text>
</comment>
<evidence type="ECO:0000313" key="11">
    <source>
        <dbReference type="Proteomes" id="UP001185873"/>
    </source>
</evidence>
<evidence type="ECO:0000256" key="5">
    <source>
        <dbReference type="ARBA" id="ARBA00023002"/>
    </source>
</evidence>
<dbReference type="Gene3D" id="1.10.630.10">
    <property type="entry name" value="Cytochrome P450"/>
    <property type="match status" value="1"/>
</dbReference>
<protein>
    <submittedName>
        <fullName evidence="10">Cytochrome P450</fullName>
    </submittedName>
</protein>
<evidence type="ECO:0000256" key="6">
    <source>
        <dbReference type="ARBA" id="ARBA00023004"/>
    </source>
</evidence>
<comment type="caution">
    <text evidence="10">The sequence shown here is derived from an EMBL/GenBank/DDBJ whole genome shotgun (WGS) entry which is preliminary data.</text>
</comment>
<evidence type="ECO:0000256" key="1">
    <source>
        <dbReference type="ARBA" id="ARBA00001971"/>
    </source>
</evidence>
<accession>A0AAE4QZ52</accession>
<dbReference type="PANTHER" id="PTHR24286:SF24">
    <property type="entry name" value="LANOSTEROL 14-ALPHA DEMETHYLASE"/>
    <property type="match status" value="1"/>
</dbReference>
<dbReference type="PANTHER" id="PTHR24286">
    <property type="entry name" value="CYTOCHROME P450 26"/>
    <property type="match status" value="1"/>
</dbReference>
<keyword evidence="6 8" id="KW-0408">Iron</keyword>
<name>A0AAE4QZ52_9ACTN</name>
<sequence>MLVTRTLAKAPMDSGLAPVPGDGGLPLLGHGLDYLRDPMRLWEKRYHRYGPVSWFRAFGTRIVALLGPEASGVVLQNRDKAFANGEAWQFLIGPFFDRGLMLLDFDEHMAHRRLMQEAFTSDRLARYAAAIDPAVRTAVEQWQPGERVEVYPRLKQLTLNLAVEVFMGGAPGASQARLDQVNAAFIDCVQAATALVRYPVPGGRWHRGLVGRRRVEEFLREYLPARRAGDGDDLFSVLCRVEVDGERFSDDDVINHMIFLLMAAHDTSTITISTMMQYLGQHPEWQQRCREESLAIPGDTISYEQLSQLRSLDLVMKESLRLVSPVPTIARTAVKDTEVLGHFIPAGTMVAIAPYFTHHLEQYWPDPEVFDPGRFSDERREDKVHRQAWQPFGGGVHKCIGMHFAGAEVSLVLHHLLRTFEWHVDPDYTAPMDMKSLPFPKDGQPIRLLRRAGISENSQPQG</sequence>
<evidence type="ECO:0000256" key="7">
    <source>
        <dbReference type="ARBA" id="ARBA00023033"/>
    </source>
</evidence>
<dbReference type="EMBL" id="JAWLKJ010000004">
    <property type="protein sequence ID" value="MDV6300715.1"/>
    <property type="molecule type" value="Genomic_DNA"/>
</dbReference>
<dbReference type="InterPro" id="IPR001128">
    <property type="entry name" value="Cyt_P450"/>
</dbReference>
<dbReference type="GO" id="GO:0020037">
    <property type="term" value="F:heme binding"/>
    <property type="evidence" value="ECO:0007669"/>
    <property type="project" value="InterPro"/>
</dbReference>
<gene>
    <name evidence="10" type="ORF">R3P82_16520</name>
</gene>
<evidence type="ECO:0000256" key="8">
    <source>
        <dbReference type="PIRSR" id="PIRSR602403-1"/>
    </source>
</evidence>
<dbReference type="InterPro" id="IPR017972">
    <property type="entry name" value="Cyt_P450_CS"/>
</dbReference>
<dbReference type="Proteomes" id="UP001185873">
    <property type="component" value="Unassembled WGS sequence"/>
</dbReference>
<evidence type="ECO:0000256" key="4">
    <source>
        <dbReference type="ARBA" id="ARBA00022723"/>
    </source>
</evidence>
<feature type="binding site" description="axial binding residue" evidence="8">
    <location>
        <position position="399"/>
    </location>
    <ligand>
        <name>heme</name>
        <dbReference type="ChEBI" id="CHEBI:30413"/>
    </ligand>
    <ligandPart>
        <name>Fe</name>
        <dbReference type="ChEBI" id="CHEBI:18248"/>
    </ligandPart>
</feature>
<dbReference type="AlphaFoldDB" id="A0AAE4QZ52"/>
<evidence type="ECO:0000256" key="3">
    <source>
        <dbReference type="ARBA" id="ARBA00022617"/>
    </source>
</evidence>
<reference evidence="10" key="1">
    <citation type="submission" date="2023-10" db="EMBL/GenBank/DDBJ databases">
        <title>Development of a sustainable strategy for remediation of hydrocarbon-contaminated territories based on the waste exchange concept.</title>
        <authorList>
            <person name="Krivoruchko A."/>
        </authorList>
    </citation>
    <scope>NUCLEOTIDE SEQUENCE</scope>
    <source>
        <strain evidence="10">IEGM 1175</strain>
    </source>
</reference>
<dbReference type="Pfam" id="PF00067">
    <property type="entry name" value="p450"/>
    <property type="match status" value="1"/>
</dbReference>
<dbReference type="InterPro" id="IPR036396">
    <property type="entry name" value="Cyt_P450_sf"/>
</dbReference>
<keyword evidence="4 8" id="KW-0479">Metal-binding</keyword>
<evidence type="ECO:0000313" key="10">
    <source>
        <dbReference type="EMBL" id="MDV6300715.1"/>
    </source>
</evidence>
<dbReference type="InterPro" id="IPR002403">
    <property type="entry name" value="Cyt_P450_E_grp-IV"/>
</dbReference>
<dbReference type="CDD" id="cd11045">
    <property type="entry name" value="CYP136-like"/>
    <property type="match status" value="1"/>
</dbReference>
<dbReference type="GO" id="GO:0004497">
    <property type="term" value="F:monooxygenase activity"/>
    <property type="evidence" value="ECO:0007669"/>
    <property type="project" value="UniProtKB-KW"/>
</dbReference>
<keyword evidence="7 9" id="KW-0503">Monooxygenase</keyword>
<evidence type="ECO:0000256" key="2">
    <source>
        <dbReference type="ARBA" id="ARBA00010617"/>
    </source>
</evidence>
<dbReference type="PRINTS" id="PR00465">
    <property type="entry name" value="EP450IV"/>
</dbReference>
<dbReference type="GO" id="GO:0005506">
    <property type="term" value="F:iron ion binding"/>
    <property type="evidence" value="ECO:0007669"/>
    <property type="project" value="InterPro"/>
</dbReference>
<evidence type="ECO:0000256" key="9">
    <source>
        <dbReference type="RuleBase" id="RU000461"/>
    </source>
</evidence>